<dbReference type="RefSeq" id="WP_157785212.1">
    <property type="nucleotide sequence ID" value="NZ_JBGBYD010000002.1"/>
</dbReference>
<accession>A0ABV4GPL8</accession>
<comment type="caution">
    <text evidence="2">The sequence shown here is derived from an EMBL/GenBank/DDBJ whole genome shotgun (WGS) entry which is preliminary data.</text>
</comment>
<dbReference type="Proteomes" id="UP001565474">
    <property type="component" value="Unassembled WGS sequence"/>
</dbReference>
<sequence>MNAFEFDFHSQKSSVADGGAAALARDLVAIAPSLIARKGQSVDHGLKQGTGRRAKQAWPSSNTG</sequence>
<evidence type="ECO:0000313" key="2">
    <source>
        <dbReference type="EMBL" id="MEY9473000.1"/>
    </source>
</evidence>
<evidence type="ECO:0000256" key="1">
    <source>
        <dbReference type="SAM" id="MobiDB-lite"/>
    </source>
</evidence>
<name>A0ABV4GPL8_9BRAD</name>
<feature type="region of interest" description="Disordered" evidence="1">
    <location>
        <begin position="40"/>
        <end position="64"/>
    </location>
</feature>
<dbReference type="EMBL" id="JBGBZN010000002">
    <property type="protein sequence ID" value="MEY9473000.1"/>
    <property type="molecule type" value="Genomic_DNA"/>
</dbReference>
<organism evidence="2 3">
    <name type="scientific">Bradyrhizobium yuanmingense</name>
    <dbReference type="NCBI Taxonomy" id="108015"/>
    <lineage>
        <taxon>Bacteria</taxon>
        <taxon>Pseudomonadati</taxon>
        <taxon>Pseudomonadota</taxon>
        <taxon>Alphaproteobacteria</taxon>
        <taxon>Hyphomicrobiales</taxon>
        <taxon>Nitrobacteraceae</taxon>
        <taxon>Bradyrhizobium</taxon>
    </lineage>
</organism>
<proteinExistence type="predicted"/>
<keyword evidence="3" id="KW-1185">Reference proteome</keyword>
<evidence type="ECO:0000313" key="3">
    <source>
        <dbReference type="Proteomes" id="UP001565474"/>
    </source>
</evidence>
<gene>
    <name evidence="2" type="ORF">ABH992_005399</name>
</gene>
<reference evidence="2 3" key="1">
    <citation type="submission" date="2024-07" db="EMBL/GenBank/DDBJ databases">
        <title>Genomic Encyclopedia of Type Strains, Phase V (KMG-V): Genome sequencing to study the core and pangenomes of soil and plant-associated prokaryotes.</title>
        <authorList>
            <person name="Whitman W."/>
        </authorList>
    </citation>
    <scope>NUCLEOTIDE SEQUENCE [LARGE SCALE GENOMIC DNA]</scope>
    <source>
        <strain evidence="2 3">USDA 222</strain>
    </source>
</reference>
<protein>
    <submittedName>
        <fullName evidence="2">Uncharacterized protein</fullName>
    </submittedName>
</protein>